<proteinExistence type="predicted"/>
<dbReference type="EMBL" id="JBGNYA010000001">
    <property type="protein sequence ID" value="MFA1611962.1"/>
    <property type="molecule type" value="Genomic_DNA"/>
</dbReference>
<comment type="caution">
    <text evidence="2">The sequence shown here is derived from an EMBL/GenBank/DDBJ whole genome shotgun (WGS) entry which is preliminary data.</text>
</comment>
<dbReference type="Proteomes" id="UP001570511">
    <property type="component" value="Unassembled WGS sequence"/>
</dbReference>
<protein>
    <submittedName>
        <fullName evidence="2">Cupin domain-containing protein</fullName>
    </submittedName>
</protein>
<dbReference type="Pfam" id="PF07883">
    <property type="entry name" value="Cupin_2"/>
    <property type="match status" value="1"/>
</dbReference>
<feature type="domain" description="Cupin type-2" evidence="1">
    <location>
        <begin position="34"/>
        <end position="100"/>
    </location>
</feature>
<organism evidence="2 3">
    <name type="scientific">Halobellus rubicundus</name>
    <dbReference type="NCBI Taxonomy" id="2996466"/>
    <lineage>
        <taxon>Archaea</taxon>
        <taxon>Methanobacteriati</taxon>
        <taxon>Methanobacteriota</taxon>
        <taxon>Stenosarchaea group</taxon>
        <taxon>Halobacteria</taxon>
        <taxon>Halobacteriales</taxon>
        <taxon>Haloferacaceae</taxon>
        <taxon>Halobellus</taxon>
    </lineage>
</organism>
<keyword evidence="3" id="KW-1185">Reference proteome</keyword>
<evidence type="ECO:0000313" key="3">
    <source>
        <dbReference type="Proteomes" id="UP001570511"/>
    </source>
</evidence>
<dbReference type="SUPFAM" id="SSF51182">
    <property type="entry name" value="RmlC-like cupins"/>
    <property type="match status" value="1"/>
</dbReference>
<accession>A0ABD5MDJ3</accession>
<evidence type="ECO:0000313" key="2">
    <source>
        <dbReference type="EMBL" id="MFA1611962.1"/>
    </source>
</evidence>
<dbReference type="InterPro" id="IPR014710">
    <property type="entry name" value="RmlC-like_jellyroll"/>
</dbReference>
<dbReference type="Gene3D" id="2.60.120.10">
    <property type="entry name" value="Jelly Rolls"/>
    <property type="match status" value="1"/>
</dbReference>
<dbReference type="InterPro" id="IPR013096">
    <property type="entry name" value="Cupin_2"/>
</dbReference>
<sequence length="105" mass="11524">MSHTKSHYTDGDEKAPGMFFLREELDCENLGFTVVEVDAGWEGMKHDHEDRDHEEVYYLVDGTASLEIDGDTVDLDPGDAVRVAPEAVRTLTADEDSTLVVAGAP</sequence>
<dbReference type="AlphaFoldDB" id="A0ABD5MDJ3"/>
<gene>
    <name evidence="2" type="ORF">OS889_13215</name>
</gene>
<evidence type="ECO:0000259" key="1">
    <source>
        <dbReference type="Pfam" id="PF07883"/>
    </source>
</evidence>
<name>A0ABD5MDJ3_9EURY</name>
<dbReference type="RefSeq" id="WP_372390445.1">
    <property type="nucleotide sequence ID" value="NZ_JBGNYA010000001.1"/>
</dbReference>
<reference evidence="2 3" key="1">
    <citation type="submission" date="2024-08" db="EMBL/GenBank/DDBJ databases">
        <title>Halobellus sp. MBLA0158 whole genome sequence.</title>
        <authorList>
            <person name="Hwang C.Y."/>
            <person name="Cho E.-S."/>
            <person name="Seo M.-J."/>
        </authorList>
    </citation>
    <scope>NUCLEOTIDE SEQUENCE [LARGE SCALE GENOMIC DNA]</scope>
    <source>
        <strain evidence="2 3">MBLA0158</strain>
    </source>
</reference>
<dbReference type="InterPro" id="IPR011051">
    <property type="entry name" value="RmlC_Cupin_sf"/>
</dbReference>